<dbReference type="OrthoDB" id="9801426at2"/>
<evidence type="ECO:0000259" key="1">
    <source>
        <dbReference type="Pfam" id="PF01261"/>
    </source>
</evidence>
<dbReference type="InterPro" id="IPR036237">
    <property type="entry name" value="Xyl_isomerase-like_sf"/>
</dbReference>
<protein>
    <submittedName>
        <fullName evidence="2">D-tagatose 3-epimerase</fullName>
    </submittedName>
</protein>
<accession>A0A1H4TQI4</accession>
<dbReference type="InterPro" id="IPR050312">
    <property type="entry name" value="IolE/XylAMocC-like"/>
</dbReference>
<dbReference type="Pfam" id="PF01261">
    <property type="entry name" value="AP_endonuc_2"/>
    <property type="match status" value="1"/>
</dbReference>
<dbReference type="SUPFAM" id="SSF51658">
    <property type="entry name" value="Xylose isomerase-like"/>
    <property type="match status" value="1"/>
</dbReference>
<evidence type="ECO:0000313" key="3">
    <source>
        <dbReference type="Proteomes" id="UP000183038"/>
    </source>
</evidence>
<feature type="domain" description="Xylose isomerase-like TIM barrel" evidence="1">
    <location>
        <begin position="30"/>
        <end position="284"/>
    </location>
</feature>
<dbReference type="Proteomes" id="UP000183038">
    <property type="component" value="Unassembled WGS sequence"/>
</dbReference>
<proteinExistence type="predicted"/>
<gene>
    <name evidence="2" type="ORF">SAMN05192540_3536</name>
</gene>
<dbReference type="PANTHER" id="PTHR12110">
    <property type="entry name" value="HYDROXYPYRUVATE ISOMERASE"/>
    <property type="match status" value="1"/>
</dbReference>
<reference evidence="2 3" key="1">
    <citation type="submission" date="2016-10" db="EMBL/GenBank/DDBJ databases">
        <authorList>
            <person name="de Groot N.N."/>
        </authorList>
    </citation>
    <scope>NUCLEOTIDE SEQUENCE [LARGE SCALE GENOMIC DNA]</scope>
    <source>
        <strain evidence="2 3">MAR_2009_71</strain>
    </source>
</reference>
<dbReference type="AlphaFoldDB" id="A0A1H4TQI4"/>
<sequence length="290" mass="32491">MRDLNKNKLVFGVSTWLWQSPFSTESIGLFAKIKKMGFDVVEIPIEDPLLINAAEVKKALDDHGLKTSICGAFGPTKDLTSKDEKVHLHCFEYLEQCFEICSVLGATSFVGPLYSAVGKARMLSTDQRKAEWDLAVANVKHVCRLAYAYDLKIGIEPLNRFESDMVNTAEDVMQLIADVDHEAAMVSLDSFHMTIEENNLRKAINVVGDKLIHIQVSENHRGTPGTGLTPWNDIYLGLKDINYNGTMVIESFTPEIKELAGAVCIWKTKAKSQDEFAQNGLEFLRRTFKD</sequence>
<name>A0A1H4TQI4_9FLAO</name>
<dbReference type="PANTHER" id="PTHR12110:SF41">
    <property type="entry name" value="INOSOSE DEHYDRATASE"/>
    <property type="match status" value="1"/>
</dbReference>
<evidence type="ECO:0000313" key="2">
    <source>
        <dbReference type="EMBL" id="SEC58341.1"/>
    </source>
</evidence>
<dbReference type="InterPro" id="IPR013022">
    <property type="entry name" value="Xyl_isomerase-like_TIM-brl"/>
</dbReference>
<organism evidence="2 3">
    <name type="scientific">Maribacter dokdonensis</name>
    <dbReference type="NCBI Taxonomy" id="320912"/>
    <lineage>
        <taxon>Bacteria</taxon>
        <taxon>Pseudomonadati</taxon>
        <taxon>Bacteroidota</taxon>
        <taxon>Flavobacteriia</taxon>
        <taxon>Flavobacteriales</taxon>
        <taxon>Flavobacteriaceae</taxon>
        <taxon>Maribacter</taxon>
    </lineage>
</organism>
<dbReference type="RefSeq" id="WP_074674289.1">
    <property type="nucleotide sequence ID" value="NZ_FNTB01000001.1"/>
</dbReference>
<dbReference type="Gene3D" id="3.20.20.150">
    <property type="entry name" value="Divalent-metal-dependent TIM barrel enzymes"/>
    <property type="match status" value="1"/>
</dbReference>
<dbReference type="EMBL" id="FNTB01000001">
    <property type="protein sequence ID" value="SEC58341.1"/>
    <property type="molecule type" value="Genomic_DNA"/>
</dbReference>